<gene>
    <name evidence="2" type="ORF">WAK64_06250</name>
</gene>
<keyword evidence="3" id="KW-1185">Reference proteome</keyword>
<sequence length="182" mass="20418">MAKTKYVLNGGLAFSEEKDMKKLSKYAKDGWVLEGFSLLGLGYKLKKGASQELDYSLDYQLEADEEYFSYFKAAGWSHVCSADSAHVFGAPAGTTPIYLDRVSTIEKYTVEKQQMGKVTLISFIATVVLFLLYFMSNQGWVPEIVGQVSYGLALISTIILIFGGLPFIAYHFRVNKLKRKTF</sequence>
<dbReference type="Pfam" id="PF11193">
    <property type="entry name" value="DUF2812"/>
    <property type="match status" value="1"/>
</dbReference>
<proteinExistence type="predicted"/>
<dbReference type="RefSeq" id="WP_336586091.1">
    <property type="nucleotide sequence ID" value="NZ_JBBAXC010000004.1"/>
</dbReference>
<keyword evidence="1" id="KW-1133">Transmembrane helix</keyword>
<dbReference type="InterPro" id="IPR021359">
    <property type="entry name" value="DUF2812"/>
</dbReference>
<name>A0ABU8HBY1_9BACI</name>
<keyword evidence="1" id="KW-0472">Membrane</keyword>
<feature type="transmembrane region" description="Helical" evidence="1">
    <location>
        <begin position="148"/>
        <end position="170"/>
    </location>
</feature>
<organism evidence="2 3">
    <name type="scientific">Bacillus spongiae</name>
    <dbReference type="NCBI Taxonomy" id="2683610"/>
    <lineage>
        <taxon>Bacteria</taxon>
        <taxon>Bacillati</taxon>
        <taxon>Bacillota</taxon>
        <taxon>Bacilli</taxon>
        <taxon>Bacillales</taxon>
        <taxon>Bacillaceae</taxon>
        <taxon>Bacillus</taxon>
    </lineage>
</organism>
<accession>A0ABU8HBY1</accession>
<reference evidence="2 3" key="1">
    <citation type="journal article" date="2018" name="J. Microbiol.">
        <title>Bacillus spongiae sp. nov., isolated from sponge of Jeju Island.</title>
        <authorList>
            <person name="Lee G.E."/>
            <person name="Im W.T."/>
            <person name="Park J.S."/>
        </authorList>
    </citation>
    <scope>NUCLEOTIDE SEQUENCE [LARGE SCALE GENOMIC DNA]</scope>
    <source>
        <strain evidence="2 3">135PIL107-10</strain>
    </source>
</reference>
<dbReference type="EMBL" id="JBBAXC010000004">
    <property type="protein sequence ID" value="MEI5906657.1"/>
    <property type="molecule type" value="Genomic_DNA"/>
</dbReference>
<keyword evidence="1" id="KW-0812">Transmembrane</keyword>
<protein>
    <submittedName>
        <fullName evidence="2">DUF2812 domain-containing protein</fullName>
    </submittedName>
</protein>
<evidence type="ECO:0000313" key="3">
    <source>
        <dbReference type="Proteomes" id="UP001312865"/>
    </source>
</evidence>
<evidence type="ECO:0000256" key="1">
    <source>
        <dbReference type="SAM" id="Phobius"/>
    </source>
</evidence>
<dbReference type="Proteomes" id="UP001312865">
    <property type="component" value="Unassembled WGS sequence"/>
</dbReference>
<evidence type="ECO:0000313" key="2">
    <source>
        <dbReference type="EMBL" id="MEI5906657.1"/>
    </source>
</evidence>
<comment type="caution">
    <text evidence="2">The sequence shown here is derived from an EMBL/GenBank/DDBJ whole genome shotgun (WGS) entry which is preliminary data.</text>
</comment>
<feature type="transmembrane region" description="Helical" evidence="1">
    <location>
        <begin position="118"/>
        <end position="136"/>
    </location>
</feature>